<dbReference type="Gene3D" id="1.20.120.1780">
    <property type="entry name" value="UbiA prenyltransferase"/>
    <property type="match status" value="1"/>
</dbReference>
<dbReference type="CDD" id="cd13959">
    <property type="entry name" value="PT_UbiA_COQ2"/>
    <property type="match status" value="1"/>
</dbReference>
<feature type="transmembrane region" description="Helical" evidence="10">
    <location>
        <begin position="205"/>
        <end position="229"/>
    </location>
</feature>
<dbReference type="Gene3D" id="1.10.357.140">
    <property type="entry name" value="UbiA prenyltransferase"/>
    <property type="match status" value="1"/>
</dbReference>
<evidence type="ECO:0000313" key="11">
    <source>
        <dbReference type="EMBL" id="RLL08385.1"/>
    </source>
</evidence>
<dbReference type="FunFam" id="1.20.120.1780:FF:000001">
    <property type="entry name" value="4-hydroxybenzoate octaprenyltransferase"/>
    <property type="match status" value="1"/>
</dbReference>
<dbReference type="InterPro" id="IPR039653">
    <property type="entry name" value="Prenyltransferase"/>
</dbReference>
<dbReference type="EMBL" id="RCHT01000033">
    <property type="protein sequence ID" value="RLL08385.1"/>
    <property type="molecule type" value="Genomic_DNA"/>
</dbReference>
<feature type="transmembrane region" description="Helical" evidence="10">
    <location>
        <begin position="95"/>
        <end position="124"/>
    </location>
</feature>
<comment type="similarity">
    <text evidence="3">Belongs to the UbiA prenyltransferase family.</text>
</comment>
<name>A0A498CLM4_9FIRM</name>
<feature type="transmembrane region" description="Helical" evidence="10">
    <location>
        <begin position="12"/>
        <end position="37"/>
    </location>
</feature>
<comment type="cofactor">
    <cofactor evidence="1">
        <name>Mg(2+)</name>
        <dbReference type="ChEBI" id="CHEBI:18420"/>
    </cofactor>
</comment>
<evidence type="ECO:0000256" key="6">
    <source>
        <dbReference type="ARBA" id="ARBA00022692"/>
    </source>
</evidence>
<evidence type="ECO:0000256" key="10">
    <source>
        <dbReference type="SAM" id="Phobius"/>
    </source>
</evidence>
<keyword evidence="5 11" id="KW-0808">Transferase</keyword>
<evidence type="ECO:0000256" key="8">
    <source>
        <dbReference type="ARBA" id="ARBA00023136"/>
    </source>
</evidence>
<reference evidence="11 12" key="1">
    <citation type="submission" date="2018-10" db="EMBL/GenBank/DDBJ databases">
        <title>Anaerotruncus faecis sp. nov., isolated from human feces.</title>
        <authorList>
            <person name="Wang Y.-J."/>
        </authorList>
    </citation>
    <scope>NUCLEOTIDE SEQUENCE [LARGE SCALE GENOMIC DNA]</scope>
    <source>
        <strain evidence="11 12">22A2-44</strain>
    </source>
</reference>
<feature type="transmembrane region" description="Helical" evidence="10">
    <location>
        <begin position="165"/>
        <end position="185"/>
    </location>
</feature>
<gene>
    <name evidence="11" type="ORF">D4A47_12140</name>
</gene>
<dbReference type="Proteomes" id="UP000276301">
    <property type="component" value="Unassembled WGS sequence"/>
</dbReference>
<proteinExistence type="inferred from homology"/>
<dbReference type="NCBIfam" id="TIGR01475">
    <property type="entry name" value="ubiA_other"/>
    <property type="match status" value="1"/>
</dbReference>
<dbReference type="PANTHER" id="PTHR11048:SF28">
    <property type="entry name" value="4-HYDROXYBENZOATE POLYPRENYLTRANSFERASE, MITOCHONDRIAL"/>
    <property type="match status" value="1"/>
</dbReference>
<accession>A0A498CLM4</accession>
<dbReference type="FunFam" id="1.10.357.140:FF:000008">
    <property type="entry name" value="4-hydroxybenzoate octaprenyltransferase"/>
    <property type="match status" value="1"/>
</dbReference>
<keyword evidence="6 10" id="KW-0812">Transmembrane</keyword>
<keyword evidence="12" id="KW-1185">Reference proteome</keyword>
<feature type="transmembrane region" description="Helical" evidence="10">
    <location>
        <begin position="136"/>
        <end position="159"/>
    </location>
</feature>
<dbReference type="Pfam" id="PF01040">
    <property type="entry name" value="UbiA"/>
    <property type="match status" value="1"/>
</dbReference>
<dbReference type="InterPro" id="IPR044878">
    <property type="entry name" value="UbiA_sf"/>
</dbReference>
<feature type="transmembrane region" description="Helical" evidence="10">
    <location>
        <begin position="235"/>
        <end position="252"/>
    </location>
</feature>
<evidence type="ECO:0000256" key="3">
    <source>
        <dbReference type="ARBA" id="ARBA00005985"/>
    </source>
</evidence>
<evidence type="ECO:0000256" key="2">
    <source>
        <dbReference type="ARBA" id="ARBA00004141"/>
    </source>
</evidence>
<evidence type="ECO:0000313" key="12">
    <source>
        <dbReference type="Proteomes" id="UP000276301"/>
    </source>
</evidence>
<evidence type="ECO:0000256" key="5">
    <source>
        <dbReference type="ARBA" id="ARBA00022679"/>
    </source>
</evidence>
<dbReference type="RefSeq" id="WP_121587464.1">
    <property type="nucleotide sequence ID" value="NZ_RCHT01000033.1"/>
</dbReference>
<dbReference type="InterPro" id="IPR000537">
    <property type="entry name" value="UbiA_prenyltransferase"/>
</dbReference>
<evidence type="ECO:0000256" key="9">
    <source>
        <dbReference type="ARBA" id="ARBA00034524"/>
    </source>
</evidence>
<evidence type="ECO:0000256" key="7">
    <source>
        <dbReference type="ARBA" id="ARBA00022989"/>
    </source>
</evidence>
<dbReference type="EC" id="2.5.1.39" evidence="9"/>
<feature type="transmembrane region" description="Helical" evidence="10">
    <location>
        <begin position="264"/>
        <end position="286"/>
    </location>
</feature>
<evidence type="ECO:0000256" key="4">
    <source>
        <dbReference type="ARBA" id="ARBA00022519"/>
    </source>
</evidence>
<evidence type="ECO:0000256" key="1">
    <source>
        <dbReference type="ARBA" id="ARBA00001946"/>
    </source>
</evidence>
<dbReference type="GO" id="GO:0008412">
    <property type="term" value="F:4-hydroxybenzoate polyprenyltransferase activity"/>
    <property type="evidence" value="ECO:0007669"/>
    <property type="project" value="UniProtKB-EC"/>
</dbReference>
<keyword evidence="8 10" id="KW-0472">Membrane</keyword>
<keyword evidence="4" id="KW-0997">Cell inner membrane</keyword>
<comment type="caution">
    <text evidence="11">The sequence shown here is derived from an EMBL/GenBank/DDBJ whole genome shotgun (WGS) entry which is preliminary data.</text>
</comment>
<dbReference type="InterPro" id="IPR006371">
    <property type="entry name" value="Polyprenyltransferase_UbiA-li"/>
</dbReference>
<keyword evidence="4" id="KW-1003">Cell membrane</keyword>
<protein>
    <recommendedName>
        <fullName evidence="9">4-hydroxybenzoate polyprenyltransferase</fullName>
        <ecNumber evidence="9">2.5.1.39</ecNumber>
    </recommendedName>
</protein>
<comment type="subcellular location">
    <subcellularLocation>
        <location evidence="2">Membrane</location>
        <topology evidence="2">Multi-pass membrane protein</topology>
    </subcellularLocation>
</comment>
<organism evidence="11 12">
    <name type="scientific">Anaerotruncus massiliensis</name>
    <name type="common">ex Liu et al. 2021</name>
    <dbReference type="NCBI Taxonomy" id="2321404"/>
    <lineage>
        <taxon>Bacteria</taxon>
        <taxon>Bacillati</taxon>
        <taxon>Bacillota</taxon>
        <taxon>Clostridia</taxon>
        <taxon>Eubacteriales</taxon>
        <taxon>Oscillospiraceae</taxon>
        <taxon>Anaerotruncus</taxon>
    </lineage>
</organism>
<keyword evidence="7 10" id="KW-1133">Transmembrane helix</keyword>
<dbReference type="GO" id="GO:0006744">
    <property type="term" value="P:ubiquinone biosynthetic process"/>
    <property type="evidence" value="ECO:0007669"/>
    <property type="project" value="TreeGrafter"/>
</dbReference>
<dbReference type="PANTHER" id="PTHR11048">
    <property type="entry name" value="PRENYLTRANSFERASES"/>
    <property type="match status" value="1"/>
</dbReference>
<sequence length="290" mass="31072">MELAHKLIRKLRAYGTLVMFSHTIFSLSFGAVAFLAASNGRPRLWTAAWAALAFLSARTGANALNRAIDARIDAKNPRTAGRQIPRGEISVRETVALSAACFALLVVSAAMLNPLCLVLSPLALLMMAFYSYTKRFTWLCHLFLGATCGIAPVGAWLAVTGRFSLPPLLLGAANCLWTAGFDVIYGCQDYDFDRQNGLHSIPVRFGVAGALHISTAFHAAALVCLAAFLLLEPHMGLLFGAGLLAAAALMAVQHTMVSPRRLEGVNVASYSMSQLTSLALLVFGILDIYL</sequence>
<dbReference type="GO" id="GO:0005886">
    <property type="term" value="C:plasma membrane"/>
    <property type="evidence" value="ECO:0007669"/>
    <property type="project" value="TreeGrafter"/>
</dbReference>
<dbReference type="AlphaFoldDB" id="A0A498CLM4"/>